<evidence type="ECO:0000256" key="7">
    <source>
        <dbReference type="ARBA" id="ARBA00023014"/>
    </source>
</evidence>
<evidence type="ECO:0000256" key="4">
    <source>
        <dbReference type="ARBA" id="ARBA00022963"/>
    </source>
</evidence>
<dbReference type="PANTHER" id="PTHR21266:SF60">
    <property type="entry name" value="3-KETOSTEROID-9-ALPHA-MONOOXYGENASE, OXYGENASE COMPONENT"/>
    <property type="match status" value="1"/>
</dbReference>
<dbReference type="PROSITE" id="PS51296">
    <property type="entry name" value="RIESKE"/>
    <property type="match status" value="1"/>
</dbReference>
<dbReference type="Proteomes" id="UP000377595">
    <property type="component" value="Unassembled WGS sequence"/>
</dbReference>
<dbReference type="PANTHER" id="PTHR21266">
    <property type="entry name" value="IRON-SULFUR DOMAIN CONTAINING PROTEIN"/>
    <property type="match status" value="1"/>
</dbReference>
<proteinExistence type="predicted"/>
<dbReference type="SUPFAM" id="SSF55961">
    <property type="entry name" value="Bet v1-like"/>
    <property type="match status" value="1"/>
</dbReference>
<dbReference type="Pfam" id="PF19298">
    <property type="entry name" value="KshA_C"/>
    <property type="match status" value="1"/>
</dbReference>
<evidence type="ECO:0000313" key="13">
    <source>
        <dbReference type="Proteomes" id="UP000377595"/>
    </source>
</evidence>
<gene>
    <name evidence="12" type="ORF">Aple_086650</name>
</gene>
<dbReference type="GO" id="GO:0016705">
    <property type="term" value="F:oxidoreductase activity, acting on paired donors, with incorporation or reduction of molecular oxygen"/>
    <property type="evidence" value="ECO:0007669"/>
    <property type="project" value="UniProtKB-ARBA"/>
</dbReference>
<keyword evidence="7" id="KW-0411">Iron-sulfur</keyword>
<evidence type="ECO:0000256" key="3">
    <source>
        <dbReference type="ARBA" id="ARBA00022723"/>
    </source>
</evidence>
<dbReference type="Gene3D" id="2.102.10.10">
    <property type="entry name" value="Rieske [2Fe-2S] iron-sulphur domain"/>
    <property type="match status" value="1"/>
</dbReference>
<evidence type="ECO:0000256" key="1">
    <source>
        <dbReference type="ARBA" id="ARBA00001962"/>
    </source>
</evidence>
<dbReference type="InterPro" id="IPR017941">
    <property type="entry name" value="Rieske_2Fe-2S"/>
</dbReference>
<evidence type="ECO:0000256" key="5">
    <source>
        <dbReference type="ARBA" id="ARBA00023002"/>
    </source>
</evidence>
<accession>A0A5M3XY09</accession>
<dbReference type="SUPFAM" id="SSF50022">
    <property type="entry name" value="ISP domain"/>
    <property type="match status" value="1"/>
</dbReference>
<sequence>MTQLPDADTFEIERDEMTDTATEDAVRTIEAADVPTRYARGWHCIGLASNFSDGKPHTIHAFGGKLVVFQGSDGQINVLDAYCRHMGGDLSQGEVKGNTVACPFHDWRWGGDGRCKEIPYARRVPLRARTQAWPTMIHGGLLFVWNDPEGNPPIPEQMIPEIKGANDDGWTDWAWNEIEIDTNCREVIDNVVDMAHFFYIHFSFPNYFRNVFEKHVATQYMKGQAREDIFVPGKPKSSSSVAAYFGPSFMIDDLDYNYGDYSSQITLINCHYPVNENKFVLMYGILVKIGDHLPREQAIEVAKKNEIGVGVGFNQDIAIWKNKTRIDNPLLCEQDGPVYQLRRWYEQFYVDVADIQSEMVNRFEFEIDTERPVEAWKAQVAENVAKGRLVGAPTGGS</sequence>
<dbReference type="InterPro" id="IPR050584">
    <property type="entry name" value="Cholesterol_7-desaturase"/>
</dbReference>
<organism evidence="12 13">
    <name type="scientific">Acrocarpospora pleiomorpha</name>
    <dbReference type="NCBI Taxonomy" id="90975"/>
    <lineage>
        <taxon>Bacteria</taxon>
        <taxon>Bacillati</taxon>
        <taxon>Actinomycetota</taxon>
        <taxon>Actinomycetes</taxon>
        <taxon>Streptosporangiales</taxon>
        <taxon>Streptosporangiaceae</taxon>
        <taxon>Acrocarpospora</taxon>
    </lineage>
</organism>
<dbReference type="InterPro" id="IPR036922">
    <property type="entry name" value="Rieske_2Fe-2S_sf"/>
</dbReference>
<evidence type="ECO:0000313" key="12">
    <source>
        <dbReference type="EMBL" id="GES25766.1"/>
    </source>
</evidence>
<dbReference type="GO" id="GO:0004497">
    <property type="term" value="F:monooxygenase activity"/>
    <property type="evidence" value="ECO:0007669"/>
    <property type="project" value="UniProtKB-ARBA"/>
</dbReference>
<evidence type="ECO:0000256" key="2">
    <source>
        <dbReference type="ARBA" id="ARBA00022714"/>
    </source>
</evidence>
<evidence type="ECO:0000259" key="11">
    <source>
        <dbReference type="PROSITE" id="PS51296"/>
    </source>
</evidence>
<keyword evidence="3" id="KW-0479">Metal-binding</keyword>
<evidence type="ECO:0000256" key="10">
    <source>
        <dbReference type="ARBA" id="ARBA00046982"/>
    </source>
</evidence>
<dbReference type="Pfam" id="PF00355">
    <property type="entry name" value="Rieske"/>
    <property type="match status" value="1"/>
</dbReference>
<dbReference type="GO" id="GO:0008203">
    <property type="term" value="P:cholesterol metabolic process"/>
    <property type="evidence" value="ECO:0007669"/>
    <property type="project" value="InterPro"/>
</dbReference>
<comment type="subunit">
    <text evidence="10">Homotrimer. The two-component system 3-ketosteroid-9-alpha-monooxygenase is composed of an oxygenase component KshA and a reductase component KshB.</text>
</comment>
<dbReference type="InterPro" id="IPR045605">
    <property type="entry name" value="KshA-like_C"/>
</dbReference>
<evidence type="ECO:0000256" key="6">
    <source>
        <dbReference type="ARBA" id="ARBA00023004"/>
    </source>
</evidence>
<feature type="domain" description="Rieske" evidence="11">
    <location>
        <begin position="42"/>
        <end position="144"/>
    </location>
</feature>
<evidence type="ECO:0000256" key="8">
    <source>
        <dbReference type="ARBA" id="ARBA00023221"/>
    </source>
</evidence>
<dbReference type="GO" id="GO:0051537">
    <property type="term" value="F:2 iron, 2 sulfur cluster binding"/>
    <property type="evidence" value="ECO:0007669"/>
    <property type="project" value="UniProtKB-KW"/>
</dbReference>
<keyword evidence="8" id="KW-0443">Lipid metabolism</keyword>
<keyword evidence="8" id="KW-0753">Steroid metabolism</keyword>
<dbReference type="Gene3D" id="3.90.380.10">
    <property type="entry name" value="Naphthalene 1,2-dioxygenase Alpha Subunit, Chain A, domain 1"/>
    <property type="match status" value="1"/>
</dbReference>
<evidence type="ECO:0000256" key="9">
    <source>
        <dbReference type="ARBA" id="ARBA00030944"/>
    </source>
</evidence>
<dbReference type="AlphaFoldDB" id="A0A5M3XY09"/>
<reference evidence="12 13" key="1">
    <citation type="submission" date="2019-10" db="EMBL/GenBank/DDBJ databases">
        <title>Whole genome shotgun sequence of Acrocarpospora pleiomorpha NBRC 16267.</title>
        <authorList>
            <person name="Ichikawa N."/>
            <person name="Kimura A."/>
            <person name="Kitahashi Y."/>
            <person name="Komaki H."/>
            <person name="Oguchi A."/>
        </authorList>
    </citation>
    <scope>NUCLEOTIDE SEQUENCE [LARGE SCALE GENOMIC DNA]</scope>
    <source>
        <strain evidence="12 13">NBRC 16267</strain>
    </source>
</reference>
<keyword evidence="13" id="KW-1185">Reference proteome</keyword>
<comment type="caution">
    <text evidence="12">The sequence shown here is derived from an EMBL/GenBank/DDBJ whole genome shotgun (WGS) entry which is preliminary data.</text>
</comment>
<protein>
    <recommendedName>
        <fullName evidence="9">Rieske-type oxygenase</fullName>
    </recommendedName>
</protein>
<keyword evidence="5" id="KW-0560">Oxidoreductase</keyword>
<dbReference type="CDD" id="cd03531">
    <property type="entry name" value="Rieske_RO_Alpha_KSH"/>
    <property type="match status" value="1"/>
</dbReference>
<keyword evidence="6" id="KW-0408">Iron</keyword>
<comment type="cofactor">
    <cofactor evidence="1">
        <name>Fe cation</name>
        <dbReference type="ChEBI" id="CHEBI:24875"/>
    </cofactor>
</comment>
<name>A0A5M3XY09_9ACTN</name>
<dbReference type="EMBL" id="BLAF01000073">
    <property type="protein sequence ID" value="GES25766.1"/>
    <property type="molecule type" value="Genomic_DNA"/>
</dbReference>
<keyword evidence="2" id="KW-0001">2Fe-2S</keyword>
<dbReference type="GO" id="GO:0016042">
    <property type="term" value="P:lipid catabolic process"/>
    <property type="evidence" value="ECO:0007669"/>
    <property type="project" value="UniProtKB-KW"/>
</dbReference>
<keyword evidence="4" id="KW-0442">Lipid degradation</keyword>
<dbReference type="GO" id="GO:0046872">
    <property type="term" value="F:metal ion binding"/>
    <property type="evidence" value="ECO:0007669"/>
    <property type="project" value="UniProtKB-KW"/>
</dbReference>